<dbReference type="KEGG" id="kle:AO703_11100"/>
<dbReference type="GO" id="GO:0015446">
    <property type="term" value="F:ATPase-coupled arsenite transmembrane transporter activity"/>
    <property type="evidence" value="ECO:0007669"/>
    <property type="project" value="UniProtKB-UniRule"/>
</dbReference>
<dbReference type="GO" id="GO:0005524">
    <property type="term" value="F:ATP binding"/>
    <property type="evidence" value="ECO:0007669"/>
    <property type="project" value="UniProtKB-UniRule"/>
</dbReference>
<keyword evidence="4" id="KW-0067">ATP-binding</keyword>
<feature type="domain" description="ArsA/GET3 Anion-transporting ATPase-like" evidence="5">
    <location>
        <begin position="483"/>
        <end position="581"/>
    </location>
</feature>
<feature type="domain" description="ArsA/GET3 Anion-transporting ATPase-like" evidence="5">
    <location>
        <begin position="10"/>
        <end position="290"/>
    </location>
</feature>
<protein>
    <recommendedName>
        <fullName evidence="3 4">Arsenical pump-driving ATPase</fullName>
        <ecNumber evidence="3 4">7.3.2.7</ecNumber>
    </recommendedName>
</protein>
<comment type="similarity">
    <text evidence="1 4">Belongs to the arsA ATPase family.</text>
</comment>
<dbReference type="EC" id="7.3.2.7" evidence="3 4"/>
<dbReference type="InterPro" id="IPR016300">
    <property type="entry name" value="ATPase_ArsA/GET3"/>
</dbReference>
<proteinExistence type="inferred from homology"/>
<dbReference type="PIRSF" id="PIRSF001327">
    <property type="entry name" value="Arsenical_pump-driving_ATPase"/>
    <property type="match status" value="1"/>
</dbReference>
<dbReference type="Gene3D" id="3.40.50.300">
    <property type="entry name" value="P-loop containing nucleotide triphosphate hydrolases"/>
    <property type="match status" value="2"/>
</dbReference>
<reference evidence="7" key="1">
    <citation type="submission" date="2015-10" db="EMBL/GenBank/DDBJ databases">
        <title>Complete Genome Sequencing of Klebsiella sp. strain G5.</title>
        <authorList>
            <person name="Chan K.-G."/>
            <person name="Chen J.-W."/>
        </authorList>
    </citation>
    <scope>NUCLEOTIDE SEQUENCE [LARGE SCALE GENOMIC DNA]</scope>
    <source>
        <strain evidence="7">G5</strain>
    </source>
</reference>
<accession>A0A806X4W7</accession>
<sequence>MKFLQNIPPYLFFTGKGGVGKTSISCATAIRLAEQGKRVLLVSTDPASNVGQVFGQTIGNTIVSVAAVPGLCALEIDPQAAAQQYRERIVNPVKGLLPDDVVSSINEQLSGACTTEIAAFDEFTGVLTDADLLTRFESIIFDTAPTGHTIRLLQLPGAWSRFIDSNPDGASCLGPMAGLEKQREQYAQAVAALSDPERTRLVLVARLQKSTLLEVARTHEELAAIGLKNQYLVINGVLPETETETDALAVAIWQREQEALAHLPAGLSALPTDTLFLQPVNMVGVPALKGLLTPGSAAATLPETTTPDKTDNLSLSELVDDIARSEHGLIMLMGKGGVGKTTMAAAIAVRLADMGFDVHLTTSDPAAHLSTTLNGSLNHLQVSKINPHDETERYRQHVLATKGRDLDEAGKRLLEEDLRSPCTEEIAVFQAFSRVIREAGKRFVVMDTAPTGHTLLLLDATGAYHREIARKMGDSGHFTTPMMQLQDPERTKVLLVTHAETTPVLEAANLQADLERAGIHPWGWIINNSFAIADTRSPLLCQRARQELPQIEAVKRQHADRIALVPVLASEPAGIEKLRALTV</sequence>
<dbReference type="OrthoDB" id="9780677at2"/>
<evidence type="ECO:0000313" key="7">
    <source>
        <dbReference type="Proteomes" id="UP000069162"/>
    </source>
</evidence>
<dbReference type="PANTHER" id="PTHR10803">
    <property type="entry name" value="ARSENICAL PUMP-DRIVING ATPASE ARSENITE-TRANSLOCATING ATPASE"/>
    <property type="match status" value="1"/>
</dbReference>
<dbReference type="Pfam" id="PF02374">
    <property type="entry name" value="ArsA_ATPase"/>
    <property type="match status" value="3"/>
</dbReference>
<dbReference type="SUPFAM" id="SSF52540">
    <property type="entry name" value="P-loop containing nucleoside triphosphate hydrolases"/>
    <property type="match status" value="2"/>
</dbReference>
<dbReference type="EMBL" id="CP012871">
    <property type="protein sequence ID" value="ALR76826.1"/>
    <property type="molecule type" value="Genomic_DNA"/>
</dbReference>
<dbReference type="NCBIfam" id="TIGR04291">
    <property type="entry name" value="arsen_driv_ArsA"/>
    <property type="match status" value="1"/>
</dbReference>
<dbReference type="InterPro" id="IPR025723">
    <property type="entry name" value="ArsA/GET3_ATPase-like"/>
</dbReference>
<dbReference type="CDD" id="cd02035">
    <property type="entry name" value="ArsA"/>
    <property type="match status" value="2"/>
</dbReference>
<evidence type="ECO:0000256" key="3">
    <source>
        <dbReference type="NCBIfam" id="TIGR04291"/>
    </source>
</evidence>
<evidence type="ECO:0000256" key="2">
    <source>
        <dbReference type="ARBA" id="ARBA00052296"/>
    </source>
</evidence>
<dbReference type="GO" id="GO:0016887">
    <property type="term" value="F:ATP hydrolysis activity"/>
    <property type="evidence" value="ECO:0007669"/>
    <property type="project" value="UniProtKB-UniRule"/>
</dbReference>
<evidence type="ECO:0000256" key="4">
    <source>
        <dbReference type="PIRNR" id="PIRNR001327"/>
    </source>
</evidence>
<comment type="function">
    <text evidence="4">Anion-transporting ATPase.</text>
</comment>
<dbReference type="RefSeq" id="WP_062741242.1">
    <property type="nucleotide sequence ID" value="NZ_CP012871.1"/>
</dbReference>
<evidence type="ECO:0000259" key="5">
    <source>
        <dbReference type="Pfam" id="PF02374"/>
    </source>
</evidence>
<gene>
    <name evidence="6" type="ORF">AO703_11100</name>
</gene>
<dbReference type="AlphaFoldDB" id="A0A806X4W7"/>
<evidence type="ECO:0000256" key="1">
    <source>
        <dbReference type="ARBA" id="ARBA00011040"/>
    </source>
</evidence>
<dbReference type="InterPro" id="IPR027541">
    <property type="entry name" value="Ars_ATPase"/>
</dbReference>
<keyword evidence="4" id="KW-0547">Nucleotide-binding</keyword>
<dbReference type="Proteomes" id="UP000069162">
    <property type="component" value="Chromosome"/>
</dbReference>
<dbReference type="NCBIfam" id="TIGR00345">
    <property type="entry name" value="GET3_arsA_TRC40"/>
    <property type="match status" value="1"/>
</dbReference>
<dbReference type="InterPro" id="IPR027417">
    <property type="entry name" value="P-loop_NTPase"/>
</dbReference>
<evidence type="ECO:0000313" key="6">
    <source>
        <dbReference type="EMBL" id="ALR76826.1"/>
    </source>
</evidence>
<organism evidence="6 7">
    <name type="scientific">[Enterobacter] lignolyticus</name>
    <dbReference type="NCBI Taxonomy" id="1334193"/>
    <lineage>
        <taxon>Bacteria</taxon>
        <taxon>Pseudomonadati</taxon>
        <taxon>Pseudomonadota</taxon>
        <taxon>Gammaproteobacteria</taxon>
        <taxon>Enterobacterales</taxon>
        <taxon>Enterobacteriaceae</taxon>
        <taxon>Pluralibacter</taxon>
    </lineage>
</organism>
<keyword evidence="4" id="KW-0059">Arsenical resistance</keyword>
<comment type="catalytic activity">
    <reaction evidence="2 4">
        <text>arsenite(in) + ATP + H2O = arsenite(out) + ADP + phosphate + H(+)</text>
        <dbReference type="Rhea" id="RHEA:11348"/>
        <dbReference type="ChEBI" id="CHEBI:15377"/>
        <dbReference type="ChEBI" id="CHEBI:15378"/>
        <dbReference type="ChEBI" id="CHEBI:29242"/>
        <dbReference type="ChEBI" id="CHEBI:30616"/>
        <dbReference type="ChEBI" id="CHEBI:43474"/>
        <dbReference type="ChEBI" id="CHEBI:456216"/>
        <dbReference type="EC" id="7.3.2.7"/>
    </reaction>
</comment>
<feature type="domain" description="ArsA/GET3 Anion-transporting ATPase-like" evidence="5">
    <location>
        <begin position="329"/>
        <end position="469"/>
    </location>
</feature>
<dbReference type="PANTHER" id="PTHR10803:SF3">
    <property type="entry name" value="ATPASE GET3"/>
    <property type="match status" value="1"/>
</dbReference>
<keyword evidence="4" id="KW-1278">Translocase</keyword>
<name>A0A806X4W7_9ENTR</name>